<evidence type="ECO:0000256" key="1">
    <source>
        <dbReference type="SAM" id="MobiDB-lite"/>
    </source>
</evidence>
<reference evidence="2" key="1">
    <citation type="submission" date="2020-02" db="EMBL/GenBank/DDBJ databases">
        <authorList>
            <person name="Meier V. D."/>
        </authorList>
    </citation>
    <scope>NUCLEOTIDE SEQUENCE</scope>
    <source>
        <strain evidence="2">AVDCRST_MAG25</strain>
    </source>
</reference>
<feature type="region of interest" description="Disordered" evidence="1">
    <location>
        <begin position="85"/>
        <end position="206"/>
    </location>
</feature>
<evidence type="ECO:0000313" key="2">
    <source>
        <dbReference type="EMBL" id="CAA9456144.1"/>
    </source>
</evidence>
<dbReference type="AlphaFoldDB" id="A0A6J4R056"/>
<protein>
    <submittedName>
        <fullName evidence="2">Uncharacterized protein</fullName>
    </submittedName>
</protein>
<feature type="compositionally biased region" description="Low complexity" evidence="1">
    <location>
        <begin position="196"/>
        <end position="206"/>
    </location>
</feature>
<feature type="region of interest" description="Disordered" evidence="1">
    <location>
        <begin position="32"/>
        <end position="64"/>
    </location>
</feature>
<feature type="compositionally biased region" description="Basic and acidic residues" evidence="1">
    <location>
        <begin position="110"/>
        <end position="123"/>
    </location>
</feature>
<accession>A0A6J4R056</accession>
<proteinExistence type="predicted"/>
<gene>
    <name evidence="2" type="ORF">AVDCRST_MAG25-142</name>
</gene>
<organism evidence="2">
    <name type="scientific">uncultured Rubrobacteraceae bacterium</name>
    <dbReference type="NCBI Taxonomy" id="349277"/>
    <lineage>
        <taxon>Bacteria</taxon>
        <taxon>Bacillati</taxon>
        <taxon>Actinomycetota</taxon>
        <taxon>Rubrobacteria</taxon>
        <taxon>Rubrobacterales</taxon>
        <taxon>Rubrobacteraceae</taxon>
        <taxon>environmental samples</taxon>
    </lineage>
</organism>
<feature type="compositionally biased region" description="Basic residues" evidence="1">
    <location>
        <begin position="85"/>
        <end position="98"/>
    </location>
</feature>
<feature type="compositionally biased region" description="Basic and acidic residues" evidence="1">
    <location>
        <begin position="130"/>
        <end position="139"/>
    </location>
</feature>
<feature type="non-terminal residue" evidence="2">
    <location>
        <position position="1"/>
    </location>
</feature>
<feature type="compositionally biased region" description="Basic and acidic residues" evidence="1">
    <location>
        <begin position="162"/>
        <end position="189"/>
    </location>
</feature>
<sequence length="206" mass="23267">HLPRAHHPGVYPRGDDRPDHLLHALVLRVRGRRHPGRQPDQWSYQLGRRKQRGPRALRVPRTEPALPAHVGLHALSGLDLFRRRRGRGHDRARQPVRRGRPEPEEEDQADLGRDNGGARREPAPSRGSRRAPERGDPGRHAVRHTHVPDVLVPVQDPQVRLQRREGADTADHGPRPERREGPDARDHAPPRGRGARGPAGERTGRI</sequence>
<feature type="non-terminal residue" evidence="2">
    <location>
        <position position="206"/>
    </location>
</feature>
<feature type="compositionally biased region" description="Low complexity" evidence="1">
    <location>
        <begin position="148"/>
        <end position="160"/>
    </location>
</feature>
<name>A0A6J4R056_9ACTN</name>
<dbReference type="EMBL" id="CADCVI010000010">
    <property type="protein sequence ID" value="CAA9456144.1"/>
    <property type="molecule type" value="Genomic_DNA"/>
</dbReference>